<evidence type="ECO:0000256" key="5">
    <source>
        <dbReference type="SAM" id="MobiDB-lite"/>
    </source>
</evidence>
<name>A0A2S2NYA3_SCHGA</name>
<feature type="compositionally biased region" description="Basic and acidic residues" evidence="5">
    <location>
        <begin position="14"/>
        <end position="35"/>
    </location>
</feature>
<keyword evidence="4" id="KW-0539">Nucleus</keyword>
<evidence type="ECO:0000256" key="4">
    <source>
        <dbReference type="ARBA" id="ARBA00023242"/>
    </source>
</evidence>
<dbReference type="GO" id="GO:0005634">
    <property type="term" value="C:nucleus"/>
    <property type="evidence" value="ECO:0007669"/>
    <property type="project" value="UniProtKB-SubCell"/>
</dbReference>
<feature type="compositionally biased region" description="Polar residues" evidence="5">
    <location>
        <begin position="1"/>
        <end position="11"/>
    </location>
</feature>
<dbReference type="AlphaFoldDB" id="A0A2S2NYA3"/>
<feature type="domain" description="Bromodomain associated" evidence="6">
    <location>
        <begin position="364"/>
        <end position="433"/>
    </location>
</feature>
<keyword evidence="3" id="KW-0804">Transcription</keyword>
<feature type="region of interest" description="Disordered" evidence="5">
    <location>
        <begin position="672"/>
        <end position="707"/>
    </location>
</feature>
<feature type="compositionally biased region" description="Polar residues" evidence="5">
    <location>
        <begin position="675"/>
        <end position="684"/>
    </location>
</feature>
<gene>
    <name evidence="7" type="ORF">g.42413</name>
</gene>
<organism evidence="7">
    <name type="scientific">Schizaphis graminum</name>
    <name type="common">Green bug aphid</name>
    <dbReference type="NCBI Taxonomy" id="13262"/>
    <lineage>
        <taxon>Eukaryota</taxon>
        <taxon>Metazoa</taxon>
        <taxon>Ecdysozoa</taxon>
        <taxon>Arthropoda</taxon>
        <taxon>Hexapoda</taxon>
        <taxon>Insecta</taxon>
        <taxon>Pterygota</taxon>
        <taxon>Neoptera</taxon>
        <taxon>Paraneoptera</taxon>
        <taxon>Hemiptera</taxon>
        <taxon>Sternorrhyncha</taxon>
        <taxon>Aphidomorpha</taxon>
        <taxon>Aphidoidea</taxon>
        <taxon>Aphididae</taxon>
        <taxon>Aphidini</taxon>
        <taxon>Schizaphis</taxon>
    </lineage>
</organism>
<dbReference type="EMBL" id="GGMR01009319">
    <property type="protein sequence ID" value="MBY21938.1"/>
    <property type="molecule type" value="Transcribed_RNA"/>
</dbReference>
<accession>A0A2S2NYA3</accession>
<sequence>MEQNAMETVNDNALDEKSDVEMEHLNEKDKQQKKESLVSLNELTECFNAKNEPQEINEDNNFDKNNTNTILDTKLKNFNEFVNCEDVIQLQQLKSGPSFEDASETTVIPELNNFFNQELEPEQYFKLISKQTDNFDLSYDENNINLPSFSDSHCTDSFSCSLYSNNISSPSSPSCISYMSSLPGTSNEHSEYGLSKEDLLFSYFEKISHDNLDPMSESNEVIETKDVNNFETELLIKNNHTNDTLEKKKLTEFDLLQYVLENVKLDDNNEVQNNSECFVEDRIIINPDIMYNIELKLHLKKMQLLTEQISKTPNDLTVLNKCKELMSIPEMKHKLQIIAEECKPFPDDISESNCYNIQHKDWNKIIVSQAAVLTDVGFDFTSKDILYLLRDEAINYIKRLAGIMKKNIDIQSKSCSPSSIDPILNSLKEIGVKGGVEELIKHYKNDDVFDRRNRLLKECEHFQSTIDQFVRHSLLTPTIKNKNDTQEFIFEEQSTSKTNVTKKNVEEKTSTNNEINHSESSNIDNINTATVKSECIKTNIDDVYNRKMYYTKCSNTDVQINDLLKCSHMITIPSNCKSNSFTSKKSVLSTNKVCKQKEKSTDLLKHKKLFDMLKSDNIFDATENKMNINKVKIQSTSTSNTVTPNSVKSIGLDHVSFQKVIDEFNKNFDHESIYGNRSSTQNKPVYNDQDTDNAMNEENYADYPNRE</sequence>
<dbReference type="Pfam" id="PF07524">
    <property type="entry name" value="Bromo_TP"/>
    <property type="match status" value="1"/>
</dbReference>
<reference evidence="7" key="1">
    <citation type="submission" date="2018-04" db="EMBL/GenBank/DDBJ databases">
        <title>Transcriptome of Schizaphis graminum biotype I.</title>
        <authorList>
            <person name="Scully E.D."/>
            <person name="Geib S.M."/>
            <person name="Palmer N.A."/>
            <person name="Koch K."/>
            <person name="Bradshaw J."/>
            <person name="Heng-Moss T."/>
            <person name="Sarath G."/>
        </authorList>
    </citation>
    <scope>NUCLEOTIDE SEQUENCE</scope>
</reference>
<evidence type="ECO:0000259" key="6">
    <source>
        <dbReference type="Pfam" id="PF07524"/>
    </source>
</evidence>
<dbReference type="InterPro" id="IPR006565">
    <property type="entry name" value="BTP"/>
</dbReference>
<evidence type="ECO:0000256" key="3">
    <source>
        <dbReference type="ARBA" id="ARBA00023163"/>
    </source>
</evidence>
<proteinExistence type="predicted"/>
<keyword evidence="2" id="KW-0805">Transcription regulation</keyword>
<comment type="subcellular location">
    <subcellularLocation>
        <location evidence="1">Nucleus</location>
    </subcellularLocation>
</comment>
<protein>
    <recommendedName>
        <fullName evidence="6">Bromodomain associated domain-containing protein</fullName>
    </recommendedName>
</protein>
<feature type="region of interest" description="Disordered" evidence="5">
    <location>
        <begin position="1"/>
        <end position="35"/>
    </location>
</feature>
<evidence type="ECO:0000256" key="1">
    <source>
        <dbReference type="ARBA" id="ARBA00004123"/>
    </source>
</evidence>
<evidence type="ECO:0000313" key="7">
    <source>
        <dbReference type="EMBL" id="MBY21938.1"/>
    </source>
</evidence>
<evidence type="ECO:0000256" key="2">
    <source>
        <dbReference type="ARBA" id="ARBA00023015"/>
    </source>
</evidence>